<evidence type="ECO:0000256" key="1">
    <source>
        <dbReference type="SAM" id="Phobius"/>
    </source>
</evidence>
<keyword evidence="1" id="KW-0472">Membrane</keyword>
<name>A0A8J6TI63_9BACT</name>
<dbReference type="EMBL" id="JACNJH010000219">
    <property type="protein sequence ID" value="MBC8362780.1"/>
    <property type="molecule type" value="Genomic_DNA"/>
</dbReference>
<keyword evidence="1" id="KW-1133">Transmembrane helix</keyword>
<dbReference type="Proteomes" id="UP000603434">
    <property type="component" value="Unassembled WGS sequence"/>
</dbReference>
<accession>A0A8J6TI63</accession>
<reference evidence="2 3" key="1">
    <citation type="submission" date="2020-08" db="EMBL/GenBank/DDBJ databases">
        <title>Bridging the membrane lipid divide: bacteria of the FCB group superphylum have the potential to synthesize archaeal ether lipids.</title>
        <authorList>
            <person name="Villanueva L."/>
            <person name="Von Meijenfeldt F.A.B."/>
            <person name="Westbye A.B."/>
            <person name="Yadav S."/>
            <person name="Hopmans E.C."/>
            <person name="Dutilh B.E."/>
            <person name="Sinninghe Damste J.S."/>
        </authorList>
    </citation>
    <scope>NUCLEOTIDE SEQUENCE [LARGE SCALE GENOMIC DNA]</scope>
    <source>
        <strain evidence="2">NIOZ-UU30</strain>
    </source>
</reference>
<feature type="transmembrane region" description="Helical" evidence="1">
    <location>
        <begin position="35"/>
        <end position="56"/>
    </location>
</feature>
<evidence type="ECO:0000313" key="3">
    <source>
        <dbReference type="Proteomes" id="UP000603434"/>
    </source>
</evidence>
<sequence>MQLIWGIALVLAGIGVFFRIPQVMPQIAKIEQFSGVMFFIRFCFYLMGILLVGGGAKKIYCNYRKL</sequence>
<comment type="caution">
    <text evidence="2">The sequence shown here is derived from an EMBL/GenBank/DDBJ whole genome shotgun (WGS) entry which is preliminary data.</text>
</comment>
<keyword evidence="1" id="KW-0812">Transmembrane</keyword>
<protein>
    <submittedName>
        <fullName evidence="2">Uncharacterized protein</fullName>
    </submittedName>
</protein>
<gene>
    <name evidence="2" type="ORF">H8E23_15455</name>
</gene>
<dbReference type="AlphaFoldDB" id="A0A8J6TI63"/>
<proteinExistence type="predicted"/>
<organism evidence="2 3">
    <name type="scientific">Candidatus Desulfatibia profunda</name>
    <dbReference type="NCBI Taxonomy" id="2841695"/>
    <lineage>
        <taxon>Bacteria</taxon>
        <taxon>Pseudomonadati</taxon>
        <taxon>Thermodesulfobacteriota</taxon>
        <taxon>Desulfobacteria</taxon>
        <taxon>Desulfobacterales</taxon>
        <taxon>Desulfobacterales incertae sedis</taxon>
        <taxon>Candidatus Desulfatibia</taxon>
    </lineage>
</organism>
<evidence type="ECO:0000313" key="2">
    <source>
        <dbReference type="EMBL" id="MBC8362780.1"/>
    </source>
</evidence>